<evidence type="ECO:0000256" key="2">
    <source>
        <dbReference type="ARBA" id="ARBA00007572"/>
    </source>
</evidence>
<evidence type="ECO:0000313" key="12">
    <source>
        <dbReference type="EMBL" id="QNR53829.1"/>
    </source>
</evidence>
<dbReference type="InterPro" id="IPR012340">
    <property type="entry name" value="NA-bd_OB-fold"/>
</dbReference>
<accession>A0A7H0XFN9</accession>
<evidence type="ECO:0000256" key="7">
    <source>
        <dbReference type="ARBA" id="ARBA00022844"/>
    </source>
</evidence>
<reference evidence="12 13" key="1">
    <citation type="submission" date="2020-07" db="EMBL/GenBank/DDBJ databases">
        <authorList>
            <person name="Martino G."/>
            <person name="Holtappels D."/>
            <person name="Wagemans J."/>
            <person name="Lavigne R."/>
            <person name="Turina M."/>
            <person name="Ciuffo M."/>
        </authorList>
    </citation>
    <scope>NUCLEOTIDE SEQUENCE [LARGE SCALE GENOMIC DNA]</scope>
</reference>
<dbReference type="GO" id="GO:0006260">
    <property type="term" value="P:DNA replication"/>
    <property type="evidence" value="ECO:0007669"/>
    <property type="project" value="UniProtKB-KW"/>
</dbReference>
<feature type="domain" description="ATP-dependent DNA ligase family profile" evidence="11">
    <location>
        <begin position="92"/>
        <end position="311"/>
    </location>
</feature>
<comment type="function">
    <text evidence="10">Very low-fidelity DNA ligase that seals nicks in double-stranded DNA during DNA repair. Together with the viral repair DNA polymerase X, fills the single nucleotide gaps generated by the AP endonuclease. It is not essential for viral replication and recombination. Displays a very low adenylation activity towards DNA with 3'-dideoxy- or 3'-amino-terminated nicks compared to regular nick DNA.</text>
</comment>
<evidence type="ECO:0000313" key="13">
    <source>
        <dbReference type="Proteomes" id="UP000516415"/>
    </source>
</evidence>
<keyword evidence="13" id="KW-1185">Reference proteome</keyword>
<name>A0A7H0XFN9_9CAUD</name>
<dbReference type="PANTHER" id="PTHR47810:SF5">
    <property type="entry name" value="LIGASE, PUTATIVE-RELATED"/>
    <property type="match status" value="1"/>
</dbReference>
<dbReference type="Gene3D" id="3.30.1490.70">
    <property type="match status" value="1"/>
</dbReference>
<dbReference type="Proteomes" id="UP000516415">
    <property type="component" value="Segment"/>
</dbReference>
<organism evidence="12 13">
    <name type="scientific">Pseudomonas phage phiK7A1</name>
    <dbReference type="NCBI Taxonomy" id="2759194"/>
    <lineage>
        <taxon>Viruses</taxon>
        <taxon>Duplodnaviria</taxon>
        <taxon>Heunggongvirae</taxon>
        <taxon>Uroviricota</taxon>
        <taxon>Caudoviricetes</taxon>
        <taxon>Vandenendeviridae</taxon>
        <taxon>Gorskivirinae</taxon>
        <taxon>Torinovirus</taxon>
        <taxon>Torinovirus K7A1</taxon>
    </lineage>
</organism>
<evidence type="ECO:0000259" key="11">
    <source>
        <dbReference type="Pfam" id="PF01068"/>
    </source>
</evidence>
<evidence type="ECO:0000256" key="9">
    <source>
        <dbReference type="ARBA" id="ARBA00032896"/>
    </source>
</evidence>
<dbReference type="SUPFAM" id="SSF50249">
    <property type="entry name" value="Nucleic acid-binding proteins"/>
    <property type="match status" value="1"/>
</dbReference>
<dbReference type="Pfam" id="PF01068">
    <property type="entry name" value="DNA_ligase_A_M"/>
    <property type="match status" value="1"/>
</dbReference>
<keyword evidence="5" id="KW-0235">DNA replication</keyword>
<dbReference type="InterPro" id="IPR012310">
    <property type="entry name" value="DNA_ligase_ATP-dep_cent"/>
</dbReference>
<dbReference type="SUPFAM" id="SSF56091">
    <property type="entry name" value="DNA ligase/mRNA capping enzyme, catalytic domain"/>
    <property type="match status" value="1"/>
</dbReference>
<dbReference type="GO" id="GO:0044423">
    <property type="term" value="C:virion component"/>
    <property type="evidence" value="ECO:0007669"/>
    <property type="project" value="UniProtKB-KW"/>
</dbReference>
<gene>
    <name evidence="12" type="ORF">phiK7A1_039c</name>
</gene>
<dbReference type="InterPro" id="IPR016059">
    <property type="entry name" value="DNA_ligase_ATP-dep_CS"/>
</dbReference>
<protein>
    <recommendedName>
        <fullName evidence="3">DNA ligase</fullName>
    </recommendedName>
    <alternativeName>
        <fullName evidence="9">Polydeoxyribonucleotide synthase [ATP]</fullName>
    </alternativeName>
</protein>
<dbReference type="EMBL" id="MT740307">
    <property type="protein sequence ID" value="QNR53829.1"/>
    <property type="molecule type" value="Genomic_DNA"/>
</dbReference>
<keyword evidence="8" id="KW-0234">DNA repair</keyword>
<proteinExistence type="inferred from homology"/>
<dbReference type="PANTHER" id="PTHR47810">
    <property type="entry name" value="DNA LIGASE"/>
    <property type="match status" value="1"/>
</dbReference>
<dbReference type="Gene3D" id="3.30.470.30">
    <property type="entry name" value="DNA ligase/mRNA capping enzyme"/>
    <property type="match status" value="1"/>
</dbReference>
<comment type="similarity">
    <text evidence="2">Belongs to the ATP-dependent DNA ligase family.</text>
</comment>
<dbReference type="GO" id="GO:0006281">
    <property type="term" value="P:DNA repair"/>
    <property type="evidence" value="ECO:0007669"/>
    <property type="project" value="UniProtKB-KW"/>
</dbReference>
<evidence type="ECO:0000256" key="3">
    <source>
        <dbReference type="ARBA" id="ARBA00013308"/>
    </source>
</evidence>
<evidence type="ECO:0000256" key="4">
    <source>
        <dbReference type="ARBA" id="ARBA00022598"/>
    </source>
</evidence>
<dbReference type="GO" id="GO:0006310">
    <property type="term" value="P:DNA recombination"/>
    <property type="evidence" value="ECO:0007669"/>
    <property type="project" value="InterPro"/>
</dbReference>
<dbReference type="GO" id="GO:0003910">
    <property type="term" value="F:DNA ligase (ATP) activity"/>
    <property type="evidence" value="ECO:0007669"/>
    <property type="project" value="InterPro"/>
</dbReference>
<evidence type="ECO:0000256" key="1">
    <source>
        <dbReference type="ARBA" id="ARBA00004328"/>
    </source>
</evidence>
<keyword evidence="4 12" id="KW-0436">Ligase</keyword>
<evidence type="ECO:0000256" key="8">
    <source>
        <dbReference type="ARBA" id="ARBA00023204"/>
    </source>
</evidence>
<evidence type="ECO:0000256" key="10">
    <source>
        <dbReference type="ARBA" id="ARBA00046002"/>
    </source>
</evidence>
<dbReference type="PROSITE" id="PS00333">
    <property type="entry name" value="DNA_LIGASE_A2"/>
    <property type="match status" value="1"/>
</dbReference>
<comment type="subcellular location">
    <subcellularLocation>
        <location evidence="1">Virion</location>
    </subcellularLocation>
</comment>
<dbReference type="GO" id="GO:0005524">
    <property type="term" value="F:ATP binding"/>
    <property type="evidence" value="ECO:0007669"/>
    <property type="project" value="InterPro"/>
</dbReference>
<keyword evidence="6" id="KW-0227">DNA damage</keyword>
<dbReference type="InterPro" id="IPR050326">
    <property type="entry name" value="NAD_dep_DNA_ligaseB"/>
</dbReference>
<evidence type="ECO:0000256" key="5">
    <source>
        <dbReference type="ARBA" id="ARBA00022705"/>
    </source>
</evidence>
<evidence type="ECO:0000256" key="6">
    <source>
        <dbReference type="ARBA" id="ARBA00022763"/>
    </source>
</evidence>
<sequence length="395" mass="44844">MIKTLYGLDKKGGFKEWTIETDAQGLLTVRHGKEGGKLQVKSEVVKVKNVGRANETTPEQQAENEALGRIKKQQDKGYRENKEDLTALPVLPMLASDYNKVGHRIWEKGQGVYGSDKLDGVRCLAKKQDGIVVLESRTGQPYDLPHVVEELQQTMADGETWDGELYLHGYALQDITSAVKRTDPAGKYAAAQRKYAHASGIEMIAEAYAELQEAIQIAELRPQLQFILFDVVTDDEFKFRLVELDKVDNRLEMAGSKFISVIDYYLVVDDDHLRNVLHPDAVRRGFEGVMLRCAMGLYESGKRSAYLQKYKTFLDSEFRVIGTLLDKEGLIVFTCANDVKDNDFEVIFGSKEQKRIWALTPDAFTDKMLTVKYQTRYKNTLLPQFPTGVAFRDYE</sequence>
<keyword evidence="7" id="KW-0946">Virion</keyword>